<feature type="chain" id="PRO_5001647819" evidence="1">
    <location>
        <begin position="20"/>
        <end position="147"/>
    </location>
</feature>
<dbReference type="EMBL" id="KK852996">
    <property type="protein sequence ID" value="KDR12700.1"/>
    <property type="molecule type" value="Genomic_DNA"/>
</dbReference>
<proteinExistence type="predicted"/>
<keyword evidence="1" id="KW-0732">Signal</keyword>
<sequence length="147" mass="16575">MCFGKVFVTLLTLPWLNNAMNRHEIKLFSGNNTVLILYKTPPDRPHHQLSRVLEHIQQEVAQHASTCTPGETGICIITTQVRLQQVHCFITGSPGEMGIVYCVSVNYLYDLHLLLLTAYLKYIPANRINSKSFNLAPWLQPTAHCGS</sequence>
<dbReference type="AlphaFoldDB" id="A0A067QSP5"/>
<dbReference type="InParanoid" id="A0A067QSP5"/>
<protein>
    <submittedName>
        <fullName evidence="2">Uncharacterized protein</fullName>
    </submittedName>
</protein>
<evidence type="ECO:0000313" key="3">
    <source>
        <dbReference type="Proteomes" id="UP000027135"/>
    </source>
</evidence>
<gene>
    <name evidence="2" type="ORF">L798_13551</name>
</gene>
<accession>A0A067QSP5</accession>
<feature type="signal peptide" evidence="1">
    <location>
        <begin position="1"/>
        <end position="19"/>
    </location>
</feature>
<reference evidence="2 3" key="1">
    <citation type="journal article" date="2014" name="Nat. Commun.">
        <title>Molecular traces of alternative social organization in a termite genome.</title>
        <authorList>
            <person name="Terrapon N."/>
            <person name="Li C."/>
            <person name="Robertson H.M."/>
            <person name="Ji L."/>
            <person name="Meng X."/>
            <person name="Booth W."/>
            <person name="Chen Z."/>
            <person name="Childers C.P."/>
            <person name="Glastad K.M."/>
            <person name="Gokhale K."/>
            <person name="Gowin J."/>
            <person name="Gronenberg W."/>
            <person name="Hermansen R.A."/>
            <person name="Hu H."/>
            <person name="Hunt B.G."/>
            <person name="Huylmans A.K."/>
            <person name="Khalil S.M."/>
            <person name="Mitchell R.D."/>
            <person name="Munoz-Torres M.C."/>
            <person name="Mustard J.A."/>
            <person name="Pan H."/>
            <person name="Reese J.T."/>
            <person name="Scharf M.E."/>
            <person name="Sun F."/>
            <person name="Vogel H."/>
            <person name="Xiao J."/>
            <person name="Yang W."/>
            <person name="Yang Z."/>
            <person name="Yang Z."/>
            <person name="Zhou J."/>
            <person name="Zhu J."/>
            <person name="Brent C.S."/>
            <person name="Elsik C.G."/>
            <person name="Goodisman M.A."/>
            <person name="Liberles D.A."/>
            <person name="Roe R.M."/>
            <person name="Vargo E.L."/>
            <person name="Vilcinskas A."/>
            <person name="Wang J."/>
            <person name="Bornberg-Bauer E."/>
            <person name="Korb J."/>
            <person name="Zhang G."/>
            <person name="Liebig J."/>
        </authorList>
    </citation>
    <scope>NUCLEOTIDE SEQUENCE [LARGE SCALE GENOMIC DNA]</scope>
    <source>
        <tissue evidence="2">Whole organism</tissue>
    </source>
</reference>
<evidence type="ECO:0000256" key="1">
    <source>
        <dbReference type="SAM" id="SignalP"/>
    </source>
</evidence>
<keyword evidence="3" id="KW-1185">Reference proteome</keyword>
<dbReference type="Proteomes" id="UP000027135">
    <property type="component" value="Unassembled WGS sequence"/>
</dbReference>
<evidence type="ECO:0000313" key="2">
    <source>
        <dbReference type="EMBL" id="KDR12700.1"/>
    </source>
</evidence>
<organism evidence="2 3">
    <name type="scientific">Zootermopsis nevadensis</name>
    <name type="common">Dampwood termite</name>
    <dbReference type="NCBI Taxonomy" id="136037"/>
    <lineage>
        <taxon>Eukaryota</taxon>
        <taxon>Metazoa</taxon>
        <taxon>Ecdysozoa</taxon>
        <taxon>Arthropoda</taxon>
        <taxon>Hexapoda</taxon>
        <taxon>Insecta</taxon>
        <taxon>Pterygota</taxon>
        <taxon>Neoptera</taxon>
        <taxon>Polyneoptera</taxon>
        <taxon>Dictyoptera</taxon>
        <taxon>Blattodea</taxon>
        <taxon>Blattoidea</taxon>
        <taxon>Termitoidae</taxon>
        <taxon>Termopsidae</taxon>
        <taxon>Zootermopsis</taxon>
    </lineage>
</organism>
<name>A0A067QSP5_ZOONE</name>